<evidence type="ECO:0000256" key="1">
    <source>
        <dbReference type="ARBA" id="ARBA00023015"/>
    </source>
</evidence>
<dbReference type="EMBL" id="FTPP01000001">
    <property type="protein sequence ID" value="SIT84248.1"/>
    <property type="molecule type" value="Genomic_DNA"/>
</dbReference>
<dbReference type="PANTHER" id="PTHR33204">
    <property type="entry name" value="TRANSCRIPTIONAL REGULATOR, MARR FAMILY"/>
    <property type="match status" value="1"/>
</dbReference>
<evidence type="ECO:0000313" key="6">
    <source>
        <dbReference type="Proteomes" id="UP000187181"/>
    </source>
</evidence>
<dbReference type="GO" id="GO:0003677">
    <property type="term" value="F:DNA binding"/>
    <property type="evidence" value="ECO:0007669"/>
    <property type="project" value="UniProtKB-KW"/>
</dbReference>
<evidence type="ECO:0000256" key="2">
    <source>
        <dbReference type="ARBA" id="ARBA00023125"/>
    </source>
</evidence>
<accession>A0A1R3X223</accession>
<proteinExistence type="predicted"/>
<dbReference type="Proteomes" id="UP000187181">
    <property type="component" value="Unassembled WGS sequence"/>
</dbReference>
<dbReference type="PANTHER" id="PTHR33204:SF39">
    <property type="entry name" value="TRANSCRIPTIONAL REGULATORY PROTEIN"/>
    <property type="match status" value="1"/>
</dbReference>
<keyword evidence="1" id="KW-0805">Transcription regulation</keyword>
<evidence type="ECO:0000313" key="5">
    <source>
        <dbReference type="EMBL" id="SIT84248.1"/>
    </source>
</evidence>
<sequence>MEVTIVENQRLEIQKKIDKVLCGKAEAEPCCPIKDILARFGDKWSIYTILTLGKQEKVRFNELKSQITGVSQRMLTVTLRSLEEDGLVSRTVYPEIPPRVEYSLTPLGQGLLLQLLQLADWAKLNIGQILEARERYAQKGKSGHAELPA</sequence>
<keyword evidence="3" id="KW-0804">Transcription</keyword>
<dbReference type="STRING" id="1317125.SAMN05444128_1375"/>
<keyword evidence="2" id="KW-0238">DNA-binding</keyword>
<feature type="domain" description="HTH hxlR-type" evidence="4">
    <location>
        <begin position="31"/>
        <end position="130"/>
    </location>
</feature>
<dbReference type="RefSeq" id="WP_170871830.1">
    <property type="nucleotide sequence ID" value="NZ_FTPP01000001.1"/>
</dbReference>
<name>A0A1R3X223_9BACT</name>
<reference evidence="6" key="1">
    <citation type="submission" date="2017-01" db="EMBL/GenBank/DDBJ databases">
        <authorList>
            <person name="Varghese N."/>
            <person name="Submissions S."/>
        </authorList>
    </citation>
    <scope>NUCLEOTIDE SEQUENCE [LARGE SCALE GENOMIC DNA]</scope>
    <source>
        <strain evidence="6">LP100</strain>
    </source>
</reference>
<dbReference type="Gene3D" id="1.10.10.10">
    <property type="entry name" value="Winged helix-like DNA-binding domain superfamily/Winged helix DNA-binding domain"/>
    <property type="match status" value="1"/>
</dbReference>
<evidence type="ECO:0000259" key="4">
    <source>
        <dbReference type="PROSITE" id="PS51118"/>
    </source>
</evidence>
<protein>
    <submittedName>
        <fullName evidence="5">Transcriptional regulator, HxlR family</fullName>
    </submittedName>
</protein>
<keyword evidence="6" id="KW-1185">Reference proteome</keyword>
<gene>
    <name evidence="5" type="ORF">SAMN05444128_1375</name>
</gene>
<dbReference type="Pfam" id="PF01638">
    <property type="entry name" value="HxlR"/>
    <property type="match status" value="1"/>
</dbReference>
<dbReference type="AlphaFoldDB" id="A0A1R3X223"/>
<organism evidence="5 6">
    <name type="scientific">Pontibacter indicus</name>
    <dbReference type="NCBI Taxonomy" id="1317125"/>
    <lineage>
        <taxon>Bacteria</taxon>
        <taxon>Pseudomonadati</taxon>
        <taxon>Bacteroidota</taxon>
        <taxon>Cytophagia</taxon>
        <taxon>Cytophagales</taxon>
        <taxon>Hymenobacteraceae</taxon>
        <taxon>Pontibacter</taxon>
    </lineage>
</organism>
<evidence type="ECO:0000256" key="3">
    <source>
        <dbReference type="ARBA" id="ARBA00023163"/>
    </source>
</evidence>
<dbReference type="InterPro" id="IPR036388">
    <property type="entry name" value="WH-like_DNA-bd_sf"/>
</dbReference>
<dbReference type="PROSITE" id="PS51118">
    <property type="entry name" value="HTH_HXLR"/>
    <property type="match status" value="1"/>
</dbReference>
<dbReference type="InterPro" id="IPR036390">
    <property type="entry name" value="WH_DNA-bd_sf"/>
</dbReference>
<dbReference type="SUPFAM" id="SSF46785">
    <property type="entry name" value="Winged helix' DNA-binding domain"/>
    <property type="match status" value="1"/>
</dbReference>
<dbReference type="InterPro" id="IPR002577">
    <property type="entry name" value="HTH_HxlR"/>
</dbReference>